<feature type="chain" id="PRO_5029780817" description="Vitellogenin" evidence="6">
    <location>
        <begin position="17"/>
        <end position="1835"/>
    </location>
</feature>
<comment type="caution">
    <text evidence="5">Lacks conserved residue(s) required for the propagation of feature annotation.</text>
</comment>
<dbReference type="Gene3D" id="2.30.230.10">
    <property type="entry name" value="Lipovitellin, beta-sheet shell regions, chain A"/>
    <property type="match status" value="1"/>
</dbReference>
<dbReference type="Pfam" id="PF00094">
    <property type="entry name" value="VWD"/>
    <property type="match status" value="1"/>
</dbReference>
<dbReference type="OrthoDB" id="160294at2759"/>
<dbReference type="GO" id="GO:0005319">
    <property type="term" value="F:lipid transporter activity"/>
    <property type="evidence" value="ECO:0007669"/>
    <property type="project" value="InterPro"/>
</dbReference>
<accession>A0A7M7K1F0</accession>
<feature type="signal peptide" evidence="6">
    <location>
        <begin position="1"/>
        <end position="16"/>
    </location>
</feature>
<evidence type="ECO:0000256" key="6">
    <source>
        <dbReference type="SAM" id="SignalP"/>
    </source>
</evidence>
<dbReference type="Proteomes" id="UP000594260">
    <property type="component" value="Unplaced"/>
</dbReference>
<dbReference type="InterPro" id="IPR001846">
    <property type="entry name" value="VWF_type-D"/>
</dbReference>
<keyword evidence="10" id="KW-1185">Reference proteome</keyword>
<evidence type="ECO:0000256" key="4">
    <source>
        <dbReference type="ARBA" id="ARBA00023180"/>
    </source>
</evidence>
<feature type="domain" description="Vitellogenin" evidence="7">
    <location>
        <begin position="29"/>
        <end position="790"/>
    </location>
</feature>
<evidence type="ECO:0000256" key="2">
    <source>
        <dbReference type="ARBA" id="ARBA00022761"/>
    </source>
</evidence>
<keyword evidence="1 6" id="KW-0732">Signal</keyword>
<dbReference type="InterPro" id="IPR015816">
    <property type="entry name" value="Vitellinogen_b-sht_N"/>
</dbReference>
<evidence type="ECO:0008006" key="11">
    <source>
        <dbReference type="Google" id="ProtNLM"/>
    </source>
</evidence>
<organism evidence="9 10">
    <name type="scientific">Varroa destructor</name>
    <name type="common">Honeybee mite</name>
    <dbReference type="NCBI Taxonomy" id="109461"/>
    <lineage>
        <taxon>Eukaryota</taxon>
        <taxon>Metazoa</taxon>
        <taxon>Ecdysozoa</taxon>
        <taxon>Arthropoda</taxon>
        <taxon>Chelicerata</taxon>
        <taxon>Arachnida</taxon>
        <taxon>Acari</taxon>
        <taxon>Parasitiformes</taxon>
        <taxon>Mesostigmata</taxon>
        <taxon>Gamasina</taxon>
        <taxon>Dermanyssoidea</taxon>
        <taxon>Varroidae</taxon>
        <taxon>Varroa</taxon>
    </lineage>
</organism>
<evidence type="ECO:0000259" key="7">
    <source>
        <dbReference type="PROSITE" id="PS51211"/>
    </source>
</evidence>
<name>A0A7M7K1F0_VARDE</name>
<evidence type="ECO:0000313" key="10">
    <source>
        <dbReference type="Proteomes" id="UP000594260"/>
    </source>
</evidence>
<proteinExistence type="predicted"/>
<feature type="domain" description="VWFD" evidence="8">
    <location>
        <begin position="1508"/>
        <end position="1713"/>
    </location>
</feature>
<dbReference type="KEGG" id="vde:111249976"/>
<dbReference type="OMA" id="PRQEYLY"/>
<dbReference type="InterPro" id="IPR001747">
    <property type="entry name" value="Vitellogenin_N"/>
</dbReference>
<dbReference type="InterPro" id="IPR015255">
    <property type="entry name" value="Vitellinogen_open_b-sht"/>
</dbReference>
<keyword evidence="2" id="KW-0758">Storage protein</keyword>
<dbReference type="Gene3D" id="1.25.10.20">
    <property type="entry name" value="Vitellinogen, superhelical"/>
    <property type="match status" value="1"/>
</dbReference>
<dbReference type="Pfam" id="PF09172">
    <property type="entry name" value="Vit_open_b-sht"/>
    <property type="match status" value="1"/>
</dbReference>
<evidence type="ECO:0000313" key="9">
    <source>
        <dbReference type="EnsemblMetazoa" id="XP_022660223"/>
    </source>
</evidence>
<dbReference type="EnsemblMetazoa" id="XM_022804488">
    <property type="protein sequence ID" value="XP_022660223"/>
    <property type="gene ID" value="LOC111249976"/>
</dbReference>
<protein>
    <recommendedName>
        <fullName evidence="11">Vitellogenin</fullName>
    </recommendedName>
</protein>
<dbReference type="Pfam" id="PF01347">
    <property type="entry name" value="Vitellogenin_N"/>
    <property type="match status" value="2"/>
</dbReference>
<sequence>MKVLFACFGLVTVAAAVPGPNEDTIPELFHDQSEYVYNYRSLVATGMPHQSSRYAGVEKYGTLTVQMTKQQGSSKVLGLHLGHVQTGSFDKEVEDIENRRVEGVSRTIDEMISRYGPVFVSYQENEVQKLQAPQGMPEEIVNVYRAIAAALTVGKPETQGCDSHPFMFQGADHDQWRHERPIVYRRYEQGIAGTFETIYEILSSPKQNQQLNVTKTRNYMKQIGRDGRYFQNGHDWRGCQNVCPTHRPERVDANMQPDTSGWEMPADEGCPAMFHPKLELVEAYTTYNYNLTLEQGGKLGLIHEVHALDKKVLPLRHQQIMTISVMKLSLVEQRPISQIWQKDGATKQYEDFIYRFPEGHRYDLAYLALFKKQHNGDMLKEQIISMIKALSEIIVFDNIKLKGQTGDKIVQLSQALGNLSKEDLQALWGIVGEPVQASTRTELEQVQRKVLIDTIGLSGSNDAAEFLVELIKQQQLSILETVHVLEGLQKNIVNPTTQTMDRILEICTGQMFQEQPIVFSTACIALSEIVRSNCGQHQTRQWQNQQQWPQWLYEQQTIGNGKQIQFCGEQEYKRFVYAVRDQLTSARSFTQQGVYIQTLGRLSHPEAITALVPYVYAEPEVITQIEKMNPNDKEEDNSEYVQFLRQIAIFALHNSAKEHGAAVYPIVQGIYFNQEEDYDIRIAALSVLLTTQPTEATFGRIVIELGRERNQEVASFAYSALRSMANSTLPCMKQSARRIQNVLGALPQNSYDLYRSKWYTASQYFPLHNMGLKGHWEIIQSNVSAIPRAVYTGFTANKGPFISNIGEFGMLAKGLENLDKGIPQNGGMSKIVENVLQRMRRGARTGLIKQMLEDIEQAMQFNTEKKNEHPRAVVFGNFLGNELYMPLDKDYMGEIVKKVGEQIIQLQGTDKTFRYVHVLMPHTYIQVAPGVNGLPVMLANHNPIVISLSLKNLQTRFGAEKGQFKLDPYMIAASGLIRPTVYYTSIHTAKVINPVENTRFAHGVRAIEQTYVTFPIDASLQYTQQTRTVGFTFRPRFEQIFYHMTRAMTFKTEAFLIRSVDKPFIEQYTTFKTQPKPFIYERVLGEKLGMAFRVQGLSMSEDYAVDPIRARIAGSEPSTAAALIKEVVNEWFLSRTWSVRIEPTEQKPVEEIKLVLHMSDLLEDRISQGKNQQQKQERLSHEQLVEEQAHPENMRMIAYSQEYEKVTGRKPEIENIEQAVERTTKQTEKYWSLVEPELGRKLNKDNIQVCSVEYILTTNSQKEQQFAVTGHMIVAATLSKQAQLVEVKMNVENSPIYFEGQAVAAFTKAPQPFEIEVNEKEPLGVFGFIAQLKTAQTGKQQYAGKFLMSMSEEQKELMKRPIQEMPWFRSKCEKDKKEHQSEMSTACEATRYHMSALNKLTFEIELPQQIPDGFASITHKAREALKTHFYMNLHANYFDKNIQRGRIDGELVYSDSYPEMCMVNFSIHTPDQEDLFFERVAVPKALRPNTMWSIKEQAKAILRNGRPEPICIYNGLNLRTFDNVTISVKTMKQGEKYVILRDMDDEQSKFTILAKRIQNYEQYPETELHVFLRESTFIQLTPPKQQGQYNVWVNNTMVDVTSTKAIVSQYAGRNKHMVTLHVEEHMEGQDTLVMMVHDQSMRIVYDGKNFQIELAKWQQKGQLTGLCGSANNEYDKELVGPRGCLYKLDKDFVGAFSINQDQAERMQGEWTCPEGVQSRDATRVQITKQQQQFSTEQPIIRQDRDRIIEETRMITLGGKICFSVEPVPTCEHGYQQLQGETRSVGFSCHAPNHPRTIQIQRQVQTQLVATDLLRSSSRQGSMVYYDIRVATRCTH</sequence>
<dbReference type="GO" id="GO:0045735">
    <property type="term" value="F:nutrient reservoir activity"/>
    <property type="evidence" value="ECO:0007669"/>
    <property type="project" value="UniProtKB-KW"/>
</dbReference>
<dbReference type="PROSITE" id="PS51233">
    <property type="entry name" value="VWFD"/>
    <property type="match status" value="1"/>
</dbReference>
<dbReference type="SUPFAM" id="SSF56968">
    <property type="entry name" value="Lipovitellin-phosvitin complex, beta-sheet shell regions"/>
    <property type="match status" value="2"/>
</dbReference>
<evidence type="ECO:0000256" key="1">
    <source>
        <dbReference type="ARBA" id="ARBA00022729"/>
    </source>
</evidence>
<dbReference type="PROSITE" id="PS51211">
    <property type="entry name" value="VITELLOGENIN"/>
    <property type="match status" value="1"/>
</dbReference>
<evidence type="ECO:0000256" key="3">
    <source>
        <dbReference type="ARBA" id="ARBA00023157"/>
    </source>
</evidence>
<dbReference type="InterPro" id="IPR050733">
    <property type="entry name" value="Vitellogenin/Apolipophorin"/>
</dbReference>
<keyword evidence="3" id="KW-1015">Disulfide bond</keyword>
<dbReference type="RefSeq" id="XP_022660223.1">
    <property type="nucleotide sequence ID" value="XM_022804488.1"/>
</dbReference>
<dbReference type="SUPFAM" id="SSF48431">
    <property type="entry name" value="Lipovitellin-phosvitin complex, superhelical domain"/>
    <property type="match status" value="1"/>
</dbReference>
<dbReference type="InParanoid" id="A0A7M7K1F0"/>
<evidence type="ECO:0000256" key="5">
    <source>
        <dbReference type="PROSITE-ProRule" id="PRU00557"/>
    </source>
</evidence>
<keyword evidence="4" id="KW-0325">Glycoprotein</keyword>
<dbReference type="GeneID" id="111249976"/>
<dbReference type="InterPro" id="IPR011030">
    <property type="entry name" value="Lipovitellin_superhlx_dom"/>
</dbReference>
<reference evidence="9" key="1">
    <citation type="submission" date="2021-01" db="UniProtKB">
        <authorList>
            <consortium name="EnsemblMetazoa"/>
        </authorList>
    </citation>
    <scope>IDENTIFICATION</scope>
</reference>
<evidence type="ECO:0000259" key="8">
    <source>
        <dbReference type="PROSITE" id="PS51233"/>
    </source>
</evidence>
<dbReference type="SMART" id="SM00638">
    <property type="entry name" value="LPD_N"/>
    <property type="match status" value="1"/>
</dbReference>
<dbReference type="SMART" id="SM01169">
    <property type="entry name" value="DUF1943"/>
    <property type="match status" value="1"/>
</dbReference>
<dbReference type="PANTHER" id="PTHR23345:SF15">
    <property type="entry name" value="VITELLOGENIN 1-RELATED"/>
    <property type="match status" value="1"/>
</dbReference>
<dbReference type="InterPro" id="IPR015819">
    <property type="entry name" value="Lipid_transp_b-sht_shell"/>
</dbReference>
<dbReference type="PANTHER" id="PTHR23345">
    <property type="entry name" value="VITELLOGENIN-RELATED"/>
    <property type="match status" value="1"/>
</dbReference>